<organism evidence="3 4">
    <name type="scientific">Turnera subulata</name>
    <dbReference type="NCBI Taxonomy" id="218843"/>
    <lineage>
        <taxon>Eukaryota</taxon>
        <taxon>Viridiplantae</taxon>
        <taxon>Streptophyta</taxon>
        <taxon>Embryophyta</taxon>
        <taxon>Tracheophyta</taxon>
        <taxon>Spermatophyta</taxon>
        <taxon>Magnoliopsida</taxon>
        <taxon>eudicotyledons</taxon>
        <taxon>Gunneridae</taxon>
        <taxon>Pentapetalae</taxon>
        <taxon>rosids</taxon>
        <taxon>fabids</taxon>
        <taxon>Malpighiales</taxon>
        <taxon>Passifloraceae</taxon>
        <taxon>Turnera</taxon>
    </lineage>
</organism>
<keyword evidence="2" id="KW-0472">Membrane</keyword>
<dbReference type="PANTHER" id="PTHR13160">
    <property type="entry name" value="OLIGOSACCHARYLTRANSFERASE COMPLEX SUBUNIT OSTC"/>
    <property type="match status" value="1"/>
</dbReference>
<evidence type="ECO:0000256" key="1">
    <source>
        <dbReference type="SAM" id="MobiDB-lite"/>
    </source>
</evidence>
<feature type="transmembrane region" description="Helical" evidence="2">
    <location>
        <begin position="59"/>
        <end position="80"/>
    </location>
</feature>
<reference evidence="3" key="1">
    <citation type="submission" date="2022-02" db="EMBL/GenBank/DDBJ databases">
        <authorList>
            <person name="Henning P.M."/>
            <person name="McCubbin A.G."/>
            <person name="Shore J.S."/>
        </authorList>
    </citation>
    <scope>NUCLEOTIDE SEQUENCE</scope>
    <source>
        <strain evidence="3">F60SS</strain>
        <tissue evidence="3">Leaves</tissue>
    </source>
</reference>
<reference evidence="3" key="2">
    <citation type="journal article" date="2023" name="Plants (Basel)">
        <title>Annotation of the Turnera subulata (Passifloraceae) Draft Genome Reveals the S-Locus Evolved after the Divergence of Turneroideae from Passifloroideae in a Stepwise Manner.</title>
        <authorList>
            <person name="Henning P.M."/>
            <person name="Roalson E.H."/>
            <person name="Mir W."/>
            <person name="McCubbin A.G."/>
            <person name="Shore J.S."/>
        </authorList>
    </citation>
    <scope>NUCLEOTIDE SEQUENCE</scope>
    <source>
        <strain evidence="3">F60SS</strain>
    </source>
</reference>
<dbReference type="AlphaFoldDB" id="A0A9Q0IW85"/>
<dbReference type="Proteomes" id="UP001141552">
    <property type="component" value="Unassembled WGS sequence"/>
</dbReference>
<feature type="region of interest" description="Disordered" evidence="1">
    <location>
        <begin position="1"/>
        <end position="23"/>
    </location>
</feature>
<evidence type="ECO:0000313" key="4">
    <source>
        <dbReference type="Proteomes" id="UP001141552"/>
    </source>
</evidence>
<accession>A0A9Q0IW85</accession>
<dbReference type="OrthoDB" id="10256333at2759"/>
<feature type="region of interest" description="Disordered" evidence="1">
    <location>
        <begin position="88"/>
        <end position="117"/>
    </location>
</feature>
<name>A0A9Q0IW85_9ROSI</name>
<sequence>MAPKSDAQSQSSAASQSPDSHSASSIDPLFHIIKILPFAVLRPPRLRLKLPSFTLPSPMSVFALLLTYFMVVSGIVYDVIVEPPGNWIHAGPRHRRRPPRRLHARPRQRPVHHRRPLLRVHVRARRHRDRAHGSGAGQEQG</sequence>
<protein>
    <recommendedName>
        <fullName evidence="5">Oligosaccharyltransferase complex subunit</fullName>
    </recommendedName>
</protein>
<dbReference type="InterPro" id="IPR042416">
    <property type="entry name" value="OSTC"/>
</dbReference>
<dbReference type="GO" id="GO:0008250">
    <property type="term" value="C:oligosaccharyltransferase complex"/>
    <property type="evidence" value="ECO:0007669"/>
    <property type="project" value="InterPro"/>
</dbReference>
<proteinExistence type="predicted"/>
<evidence type="ECO:0000256" key="2">
    <source>
        <dbReference type="SAM" id="Phobius"/>
    </source>
</evidence>
<evidence type="ECO:0000313" key="3">
    <source>
        <dbReference type="EMBL" id="KAJ4821971.1"/>
    </source>
</evidence>
<dbReference type="EMBL" id="JAKUCV010007787">
    <property type="protein sequence ID" value="KAJ4821971.1"/>
    <property type="molecule type" value="Genomic_DNA"/>
</dbReference>
<feature type="compositionally biased region" description="Basic residues" evidence="1">
    <location>
        <begin position="91"/>
        <end position="117"/>
    </location>
</feature>
<dbReference type="PANTHER" id="PTHR13160:SF4">
    <property type="entry name" value="OLIGOSACCHARYLTRANSFERASE COMPLEX SUBUNIT OSTC"/>
    <property type="match status" value="1"/>
</dbReference>
<comment type="caution">
    <text evidence="3">The sequence shown here is derived from an EMBL/GenBank/DDBJ whole genome shotgun (WGS) entry which is preliminary data.</text>
</comment>
<evidence type="ECO:0008006" key="5">
    <source>
        <dbReference type="Google" id="ProtNLM"/>
    </source>
</evidence>
<keyword evidence="2" id="KW-1133">Transmembrane helix</keyword>
<keyword evidence="2" id="KW-0812">Transmembrane</keyword>
<gene>
    <name evidence="3" type="ORF">Tsubulata_028515</name>
</gene>
<keyword evidence="4" id="KW-1185">Reference proteome</keyword>